<comment type="similarity">
    <text evidence="1">Belongs to the zinc-containing alcohol dehydrogenase family. Quinone oxidoreductase subfamily.</text>
</comment>
<dbReference type="PANTHER" id="PTHR44573:SF4">
    <property type="entry name" value="2-METHYLENE-FURAN-3-ONE REDUCTASE-LIKE"/>
    <property type="match status" value="1"/>
</dbReference>
<dbReference type="InterPro" id="IPR011032">
    <property type="entry name" value="GroES-like_sf"/>
</dbReference>
<feature type="domain" description="Enoyl reductase (ER)" evidence="3">
    <location>
        <begin position="11"/>
        <end position="305"/>
    </location>
</feature>
<dbReference type="EMBL" id="JARPOI010000009">
    <property type="protein sequence ID" value="KAJ9171290.1"/>
    <property type="molecule type" value="Genomic_DNA"/>
</dbReference>
<keyword evidence="2" id="KW-0560">Oxidoreductase</keyword>
<organism evidence="4 5">
    <name type="scientific">Hevea brasiliensis</name>
    <name type="common">Para rubber tree</name>
    <name type="synonym">Siphonia brasiliensis</name>
    <dbReference type="NCBI Taxonomy" id="3981"/>
    <lineage>
        <taxon>Eukaryota</taxon>
        <taxon>Viridiplantae</taxon>
        <taxon>Streptophyta</taxon>
        <taxon>Embryophyta</taxon>
        <taxon>Tracheophyta</taxon>
        <taxon>Spermatophyta</taxon>
        <taxon>Magnoliopsida</taxon>
        <taxon>eudicotyledons</taxon>
        <taxon>Gunneridae</taxon>
        <taxon>Pentapetalae</taxon>
        <taxon>rosids</taxon>
        <taxon>fabids</taxon>
        <taxon>Malpighiales</taxon>
        <taxon>Euphorbiaceae</taxon>
        <taxon>Crotonoideae</taxon>
        <taxon>Micrandreae</taxon>
        <taxon>Hevea</taxon>
    </lineage>
</organism>
<dbReference type="SUPFAM" id="SSF51735">
    <property type="entry name" value="NAD(P)-binding Rossmann-fold domains"/>
    <property type="match status" value="1"/>
</dbReference>
<dbReference type="Gene3D" id="3.40.50.720">
    <property type="entry name" value="NAD(P)-binding Rossmann-like Domain"/>
    <property type="match status" value="1"/>
</dbReference>
<dbReference type="Proteomes" id="UP001174677">
    <property type="component" value="Chromosome 9"/>
</dbReference>
<protein>
    <recommendedName>
        <fullName evidence="3">Enoyl reductase (ER) domain-containing protein</fullName>
    </recommendedName>
</protein>
<keyword evidence="5" id="KW-1185">Reference proteome</keyword>
<evidence type="ECO:0000313" key="5">
    <source>
        <dbReference type="Proteomes" id="UP001174677"/>
    </source>
</evidence>
<proteinExistence type="inferred from homology"/>
<dbReference type="Gene3D" id="3.90.180.10">
    <property type="entry name" value="Medium-chain alcohol dehydrogenases, catalytic domain"/>
    <property type="match status" value="1"/>
</dbReference>
<dbReference type="InterPro" id="IPR020843">
    <property type="entry name" value="ER"/>
</dbReference>
<accession>A0ABQ9LVP2</accession>
<dbReference type="Pfam" id="PF08240">
    <property type="entry name" value="ADH_N"/>
    <property type="match status" value="1"/>
</dbReference>
<dbReference type="InterPro" id="IPR036291">
    <property type="entry name" value="NAD(P)-bd_dom_sf"/>
</dbReference>
<dbReference type="PANTHER" id="PTHR44573">
    <property type="entry name" value="NADPH-DEPENDENT ALKENAL/ONE OXIDOREDUCTASE, CHLOROPLASTIC"/>
    <property type="match status" value="1"/>
</dbReference>
<comment type="caution">
    <text evidence="4">The sequence shown here is derived from an EMBL/GenBank/DDBJ whole genome shotgun (WGS) entry which is preliminary data.</text>
</comment>
<sequence>MQKAWFYEEHGPKEVLKLGDFPIPSPLHNQLLVEVRAAALNPIDSKRRQKPFCPSEFPVVPGCDVAGVVVAKGSGVTKFCIGDEVYGNIQDFNAEGQPKQLGTLAEFIVVEESLVAKKPKNLSFEEAASLPLAVQTAIEGFITADFKEGENIFVVGGGGGVGSLVVQLAKHLFGSSYVVATCSTPKVEFVKSLGADEVVDYTKTRYEEIEEKYDYVYDTIGDSKNSFVVAKDGAPIIDITWPPSNPRAVYSSLTVSGENLEKLEPFLETGKLKAVIDPTGPYNFMDVIQAFGYLETGRARGKVVISSFPSEHHLHPAICESKNNI</sequence>
<evidence type="ECO:0000256" key="2">
    <source>
        <dbReference type="ARBA" id="ARBA00023002"/>
    </source>
</evidence>
<dbReference type="InterPro" id="IPR044626">
    <property type="entry name" value="AOR-like"/>
</dbReference>
<dbReference type="Pfam" id="PF13602">
    <property type="entry name" value="ADH_zinc_N_2"/>
    <property type="match status" value="1"/>
</dbReference>
<evidence type="ECO:0000256" key="1">
    <source>
        <dbReference type="ARBA" id="ARBA00010371"/>
    </source>
</evidence>
<gene>
    <name evidence="4" type="ORF">P3X46_014679</name>
</gene>
<dbReference type="CDD" id="cd05289">
    <property type="entry name" value="MDR_like_2"/>
    <property type="match status" value="1"/>
</dbReference>
<dbReference type="SUPFAM" id="SSF50129">
    <property type="entry name" value="GroES-like"/>
    <property type="match status" value="1"/>
</dbReference>
<evidence type="ECO:0000313" key="4">
    <source>
        <dbReference type="EMBL" id="KAJ9171290.1"/>
    </source>
</evidence>
<reference evidence="4" key="1">
    <citation type="journal article" date="2023" name="Plant Biotechnol. J.">
        <title>Chromosome-level wild Hevea brasiliensis genome provides new tools for genomic-assisted breeding and valuable loci to elevate rubber yield.</title>
        <authorList>
            <person name="Cheng H."/>
            <person name="Song X."/>
            <person name="Hu Y."/>
            <person name="Wu T."/>
            <person name="Yang Q."/>
            <person name="An Z."/>
            <person name="Feng S."/>
            <person name="Deng Z."/>
            <person name="Wu W."/>
            <person name="Zeng X."/>
            <person name="Tu M."/>
            <person name="Wang X."/>
            <person name="Huang H."/>
        </authorList>
    </citation>
    <scope>NUCLEOTIDE SEQUENCE</scope>
    <source>
        <strain evidence="4">MT/VB/25A 57/8</strain>
    </source>
</reference>
<evidence type="ECO:0000259" key="3">
    <source>
        <dbReference type="SMART" id="SM00829"/>
    </source>
</evidence>
<name>A0ABQ9LVP2_HEVBR</name>
<dbReference type="SMART" id="SM00829">
    <property type="entry name" value="PKS_ER"/>
    <property type="match status" value="1"/>
</dbReference>
<dbReference type="InterPro" id="IPR013154">
    <property type="entry name" value="ADH-like_N"/>
</dbReference>